<organism evidence="1">
    <name type="scientific">Rhizophora mucronata</name>
    <name type="common">Asiatic mangrove</name>
    <dbReference type="NCBI Taxonomy" id="61149"/>
    <lineage>
        <taxon>Eukaryota</taxon>
        <taxon>Viridiplantae</taxon>
        <taxon>Streptophyta</taxon>
        <taxon>Embryophyta</taxon>
        <taxon>Tracheophyta</taxon>
        <taxon>Spermatophyta</taxon>
        <taxon>Magnoliopsida</taxon>
        <taxon>eudicotyledons</taxon>
        <taxon>Gunneridae</taxon>
        <taxon>Pentapetalae</taxon>
        <taxon>rosids</taxon>
        <taxon>fabids</taxon>
        <taxon>Malpighiales</taxon>
        <taxon>Rhizophoraceae</taxon>
        <taxon>Rhizophora</taxon>
    </lineage>
</organism>
<accession>A0A2P2NWR2</accession>
<sequence length="17" mass="1959">MSEQSNLPNWIPGQTTR</sequence>
<protein>
    <submittedName>
        <fullName evidence="1">Uncharacterized protein</fullName>
    </submittedName>
</protein>
<proteinExistence type="predicted"/>
<name>A0A2P2NWR2_RHIMU</name>
<dbReference type="EMBL" id="GGEC01066421">
    <property type="protein sequence ID" value="MBX46905.1"/>
    <property type="molecule type" value="Transcribed_RNA"/>
</dbReference>
<dbReference type="AlphaFoldDB" id="A0A2P2NWR2"/>
<evidence type="ECO:0000313" key="1">
    <source>
        <dbReference type="EMBL" id="MBX46905.1"/>
    </source>
</evidence>
<reference evidence="1" key="1">
    <citation type="submission" date="2018-02" db="EMBL/GenBank/DDBJ databases">
        <title>Rhizophora mucronata_Transcriptome.</title>
        <authorList>
            <person name="Meera S.P."/>
            <person name="Sreeshan A."/>
            <person name="Augustine A."/>
        </authorList>
    </citation>
    <scope>NUCLEOTIDE SEQUENCE</scope>
    <source>
        <tissue evidence="1">Leaf</tissue>
    </source>
</reference>